<reference evidence="2" key="1">
    <citation type="submission" date="2025-08" db="UniProtKB">
        <authorList>
            <consortium name="RefSeq"/>
        </authorList>
    </citation>
    <scope>IDENTIFICATION</scope>
    <source>
        <tissue evidence="2">Testes</tissue>
    </source>
</reference>
<organism evidence="1 2">
    <name type="scientific">Saccoglossus kowalevskii</name>
    <name type="common">Acorn worm</name>
    <dbReference type="NCBI Taxonomy" id="10224"/>
    <lineage>
        <taxon>Eukaryota</taxon>
        <taxon>Metazoa</taxon>
        <taxon>Hemichordata</taxon>
        <taxon>Enteropneusta</taxon>
        <taxon>Harrimaniidae</taxon>
        <taxon>Saccoglossus</taxon>
    </lineage>
</organism>
<accession>A0ABM0GS23</accession>
<sequence>MAPAGQQPTRHGSKKTSLLPISEDNIMFTNQKMTATTVLSRKTKKIRHEEHFPKAKNSFTVCDVMSPVISAETSSEESDDDDYSDIEVPRDQPLIPAQLPFRSILPMRKPLMKSTVLHRNSSLLEGKTTTRILDLDELSLLSEIPAAEEHDFQDNASLPASPSVMIASRENEVCEQNNVKGLQHSKKQGKSRRNSVSFLVRSNEDIPDVAFHKPCATTPGTSILKKNQQSNQRNSRKKCLHYRSIVKTDPVLFPQSYDWRKSKIMVKKTH</sequence>
<evidence type="ECO:0000313" key="1">
    <source>
        <dbReference type="Proteomes" id="UP000694865"/>
    </source>
</evidence>
<keyword evidence="1" id="KW-1185">Reference proteome</keyword>
<dbReference type="RefSeq" id="XP_002736099.1">
    <property type="nucleotide sequence ID" value="XM_002736053.2"/>
</dbReference>
<name>A0ABM0GS23_SACKO</name>
<evidence type="ECO:0000313" key="2">
    <source>
        <dbReference type="RefSeq" id="XP_002736099.1"/>
    </source>
</evidence>
<proteinExistence type="predicted"/>
<dbReference type="Proteomes" id="UP000694865">
    <property type="component" value="Unplaced"/>
</dbReference>
<protein>
    <submittedName>
        <fullName evidence="2">Uncharacterized protein LOC100378970</fullName>
    </submittedName>
</protein>
<dbReference type="GeneID" id="100378970"/>
<gene>
    <name evidence="2" type="primary">LOC100378970</name>
</gene>